<protein>
    <submittedName>
        <fullName evidence="1">Uncharacterized protein</fullName>
    </submittedName>
</protein>
<name>A0A179H1M8_PURLI</name>
<evidence type="ECO:0000313" key="2">
    <source>
        <dbReference type="Proteomes" id="UP000078240"/>
    </source>
</evidence>
<sequence>MRRREVGTSTPYAVRKTVFLSVGNLVDGTDPTKVEGRGLARDVPDVGYLGR</sequence>
<reference evidence="1 2" key="1">
    <citation type="submission" date="2016-01" db="EMBL/GenBank/DDBJ databases">
        <title>Biosynthesis of antibiotic leucinostatins and their inhibition on Phytophthora in bio-control Purpureocillium lilacinum.</title>
        <authorList>
            <person name="Wang G."/>
            <person name="Liu Z."/>
            <person name="Lin R."/>
            <person name="Li E."/>
            <person name="Mao Z."/>
            <person name="Ling J."/>
            <person name="Yin W."/>
            <person name="Xie B."/>
        </authorList>
    </citation>
    <scope>NUCLEOTIDE SEQUENCE [LARGE SCALE GENOMIC DNA]</scope>
    <source>
        <strain evidence="1">PLBJ-1</strain>
    </source>
</reference>
<accession>A0A179H1M8</accession>
<dbReference type="AlphaFoldDB" id="A0A179H1M8"/>
<comment type="caution">
    <text evidence="1">The sequence shown here is derived from an EMBL/GenBank/DDBJ whole genome shotgun (WGS) entry which is preliminary data.</text>
</comment>
<dbReference type="Proteomes" id="UP000078240">
    <property type="component" value="Unassembled WGS sequence"/>
</dbReference>
<proteinExistence type="predicted"/>
<organism evidence="1 2">
    <name type="scientific">Purpureocillium lilacinum</name>
    <name type="common">Paecilomyces lilacinus</name>
    <dbReference type="NCBI Taxonomy" id="33203"/>
    <lineage>
        <taxon>Eukaryota</taxon>
        <taxon>Fungi</taxon>
        <taxon>Dikarya</taxon>
        <taxon>Ascomycota</taxon>
        <taxon>Pezizomycotina</taxon>
        <taxon>Sordariomycetes</taxon>
        <taxon>Hypocreomycetidae</taxon>
        <taxon>Hypocreales</taxon>
        <taxon>Ophiocordycipitaceae</taxon>
        <taxon>Purpureocillium</taxon>
    </lineage>
</organism>
<gene>
    <name evidence="1" type="ORF">VFPBJ_02228</name>
</gene>
<evidence type="ECO:0000313" key="1">
    <source>
        <dbReference type="EMBL" id="OAQ83460.1"/>
    </source>
</evidence>
<dbReference type="EMBL" id="LSBH01000002">
    <property type="protein sequence ID" value="OAQ83460.1"/>
    <property type="molecule type" value="Genomic_DNA"/>
</dbReference>